<protein>
    <submittedName>
        <fullName evidence="1">Uncharacterized protein</fullName>
    </submittedName>
</protein>
<comment type="caution">
    <text evidence="1">The sequence shown here is derived from an EMBL/GenBank/DDBJ whole genome shotgun (WGS) entry which is preliminary data.</text>
</comment>
<dbReference type="AlphaFoldDB" id="A0AAW0H5L2"/>
<name>A0AAW0H5L2_MYOGA</name>
<dbReference type="EMBL" id="JBBHLL010000766">
    <property type="protein sequence ID" value="KAK7797842.1"/>
    <property type="molecule type" value="Genomic_DNA"/>
</dbReference>
<accession>A0AAW0H5L2</accession>
<reference evidence="1 2" key="1">
    <citation type="journal article" date="2023" name="bioRxiv">
        <title>Conserved and derived expression patterns and positive selection on dental genes reveal complex evolutionary context of ever-growing rodent molars.</title>
        <authorList>
            <person name="Calamari Z.T."/>
            <person name="Song A."/>
            <person name="Cohen E."/>
            <person name="Akter M."/>
            <person name="Roy R.D."/>
            <person name="Hallikas O."/>
            <person name="Christensen M.M."/>
            <person name="Li P."/>
            <person name="Marangoni P."/>
            <person name="Jernvall J."/>
            <person name="Klein O.D."/>
        </authorList>
    </citation>
    <scope>NUCLEOTIDE SEQUENCE [LARGE SCALE GENOMIC DNA]</scope>
    <source>
        <strain evidence="1">V071</strain>
    </source>
</reference>
<sequence>MGLTQEATVDPRNTGGEEFLTAFLQNSQLGYSTASLCVFISSLSESTTSVTVLSQADGTSQKVTGRCGESAVASISQG</sequence>
<evidence type="ECO:0000313" key="1">
    <source>
        <dbReference type="EMBL" id="KAK7797842.1"/>
    </source>
</evidence>
<evidence type="ECO:0000313" key="2">
    <source>
        <dbReference type="Proteomes" id="UP001488838"/>
    </source>
</evidence>
<keyword evidence="2" id="KW-1185">Reference proteome</keyword>
<organism evidence="1 2">
    <name type="scientific">Myodes glareolus</name>
    <name type="common">Bank vole</name>
    <name type="synonym">Clethrionomys glareolus</name>
    <dbReference type="NCBI Taxonomy" id="447135"/>
    <lineage>
        <taxon>Eukaryota</taxon>
        <taxon>Metazoa</taxon>
        <taxon>Chordata</taxon>
        <taxon>Craniata</taxon>
        <taxon>Vertebrata</taxon>
        <taxon>Euteleostomi</taxon>
        <taxon>Mammalia</taxon>
        <taxon>Eutheria</taxon>
        <taxon>Euarchontoglires</taxon>
        <taxon>Glires</taxon>
        <taxon>Rodentia</taxon>
        <taxon>Myomorpha</taxon>
        <taxon>Muroidea</taxon>
        <taxon>Cricetidae</taxon>
        <taxon>Arvicolinae</taxon>
        <taxon>Myodes</taxon>
    </lineage>
</organism>
<dbReference type="Proteomes" id="UP001488838">
    <property type="component" value="Unassembled WGS sequence"/>
</dbReference>
<gene>
    <name evidence="1" type="ORF">U0070_009086</name>
</gene>
<proteinExistence type="predicted"/>